<dbReference type="EMBL" id="BSXS01000088">
    <property type="protein sequence ID" value="GME70747.1"/>
    <property type="molecule type" value="Genomic_DNA"/>
</dbReference>
<gene>
    <name evidence="1" type="ORF">Amon02_000032000</name>
</gene>
<protein>
    <submittedName>
        <fullName evidence="1">Unnamed protein product</fullName>
    </submittedName>
</protein>
<evidence type="ECO:0000313" key="2">
    <source>
        <dbReference type="Proteomes" id="UP001165064"/>
    </source>
</evidence>
<sequence length="254" mass="28523">MTPEELGSDYLNSLGSLTFNSRPIIQSHTTIAQENPDAASEIVKAIEKRIQRAIPPQKLYAFYLMDSISKNIGVPYTTLFSSNLAKMFTQTYSLVDDPTRQKLIDLFKTWKLPNPVTGMSLFAEDQLEVIEKFLIKATANNRPPSMDRKTNSPAPSQKSSMAKGQITPEGLIIEIDELTNLVNSRLLQMPNDTRARERFDLLQKLRQIMSSGAANVNEASILEAAKKQLVTIREDEIMKLNAFKLEQQQISSTS</sequence>
<dbReference type="Proteomes" id="UP001165064">
    <property type="component" value="Unassembled WGS sequence"/>
</dbReference>
<accession>A0ACB5SS12</accession>
<comment type="caution">
    <text evidence="1">The sequence shown here is derived from an EMBL/GenBank/DDBJ whole genome shotgun (WGS) entry which is preliminary data.</text>
</comment>
<name>A0ACB5SS12_AMBMO</name>
<proteinExistence type="predicted"/>
<reference evidence="1" key="1">
    <citation type="submission" date="2023-04" db="EMBL/GenBank/DDBJ databases">
        <title>Ambrosiozyma monospora NBRC 10751.</title>
        <authorList>
            <person name="Ichikawa N."/>
            <person name="Sato H."/>
            <person name="Tonouchi N."/>
        </authorList>
    </citation>
    <scope>NUCLEOTIDE SEQUENCE</scope>
    <source>
        <strain evidence="1">NBRC 10751</strain>
    </source>
</reference>
<evidence type="ECO:0000313" key="1">
    <source>
        <dbReference type="EMBL" id="GME70747.1"/>
    </source>
</evidence>
<keyword evidence="2" id="KW-1185">Reference proteome</keyword>
<organism evidence="1 2">
    <name type="scientific">Ambrosiozyma monospora</name>
    <name type="common">Yeast</name>
    <name type="synonym">Endomycopsis monosporus</name>
    <dbReference type="NCBI Taxonomy" id="43982"/>
    <lineage>
        <taxon>Eukaryota</taxon>
        <taxon>Fungi</taxon>
        <taxon>Dikarya</taxon>
        <taxon>Ascomycota</taxon>
        <taxon>Saccharomycotina</taxon>
        <taxon>Pichiomycetes</taxon>
        <taxon>Pichiales</taxon>
        <taxon>Pichiaceae</taxon>
        <taxon>Ambrosiozyma</taxon>
    </lineage>
</organism>